<feature type="compositionally biased region" description="Basic residues" evidence="5">
    <location>
        <begin position="39"/>
        <end position="53"/>
    </location>
</feature>
<evidence type="ECO:0000256" key="1">
    <source>
        <dbReference type="ARBA" id="ARBA00004370"/>
    </source>
</evidence>
<gene>
    <name evidence="8" type="ORF">JI435_140420</name>
</gene>
<dbReference type="OMA" id="PGDCWCS"/>
<sequence length="757" mass="84170">MSQLGGMGATPARRSARLSQAGSVTGQSVVTTMTNGGTRQRKKGPLTKVKPRKSNAYGASGRVGAAEELSISATGFAQAFQNQRGEAAARDEEDEEEDDVDELGDGTPRMSGALNGRTPQRSSSPELEAPTPMPPGLSFMDSEDLAPSENDLSASVGNTSKSFGPVHEAGMLFRPLRQVAARSPSAEVFAKPLWQTNRTRHRQTQANVQEEEDVEVAVEIEPVRQQPPKQVTPAPRKVIDQSASQPLAEEREGPTSLRSKPRKQPSQQRAADPHLDEWLGNVEPGLKDDDKWFWERYFNPLFWTLVCAAGLLAICFGLVQLMTSKHEPNSITRPGMVTAFGNRISNAYYDVADWVMPAERPEKKKQNMDEFKRGDGTIDDNYLWSRMKKIYNEFDSRFENMDDTIAKLNQHLPEYMVVRTLPDGRREVTDEFWNALISKAESSGGDAEWTEFLKRNEDKLRDIFGGTSTGTPSDMRPEAVSREEFMNLVQRHYDTMAAQVDEKVYQAIQGQASQIKAIAQAEAKKAMIDSIRLHTLAQSNLLTNYELNLQKANHFSPGLGAVVIPTLTSATFLDSPSPWGSLGRLLFSRYRNPPKAALDRWEEPGDCWCAAPNPMMSGQAQLTVALARPVYPQQVTIEHLPMSMMPSKKITNAPRTIELWVETDQSVESQGSHREGSCQEGPAGWSCLGSFRYNIHASNHQQTFDLDVPSPVPVSKAMLRVTSNWGADHTCLYRVRLHGKDAAEDHQYEVRLNDPVQ</sequence>
<evidence type="ECO:0000256" key="5">
    <source>
        <dbReference type="SAM" id="MobiDB-lite"/>
    </source>
</evidence>
<proteinExistence type="predicted"/>
<feature type="compositionally biased region" description="Polar residues" evidence="5">
    <location>
        <begin position="150"/>
        <end position="162"/>
    </location>
</feature>
<feature type="compositionally biased region" description="Acidic residues" evidence="5">
    <location>
        <begin position="91"/>
        <end position="104"/>
    </location>
</feature>
<accession>A0A7U2I0C9</accession>
<feature type="compositionally biased region" description="Polar residues" evidence="5">
    <location>
        <begin position="17"/>
        <end position="38"/>
    </location>
</feature>
<keyword evidence="3 6" id="KW-1133">Transmembrane helix</keyword>
<protein>
    <recommendedName>
        <fullName evidence="7">SUN domain-containing protein</fullName>
    </recommendedName>
</protein>
<dbReference type="PROSITE" id="PS51469">
    <property type="entry name" value="SUN"/>
    <property type="match status" value="1"/>
</dbReference>
<evidence type="ECO:0000256" key="2">
    <source>
        <dbReference type="ARBA" id="ARBA00022692"/>
    </source>
</evidence>
<feature type="domain" description="SUN" evidence="7">
    <location>
        <begin position="560"/>
        <end position="742"/>
    </location>
</feature>
<dbReference type="VEuPathDB" id="FungiDB:JI435_140420"/>
<feature type="region of interest" description="Disordered" evidence="5">
    <location>
        <begin position="81"/>
        <end position="166"/>
    </location>
</feature>
<evidence type="ECO:0000256" key="6">
    <source>
        <dbReference type="SAM" id="Phobius"/>
    </source>
</evidence>
<dbReference type="Pfam" id="PF07738">
    <property type="entry name" value="Sad1_UNC"/>
    <property type="match status" value="1"/>
</dbReference>
<dbReference type="KEGG" id="pno:SNOG_14042"/>
<dbReference type="GO" id="GO:0005635">
    <property type="term" value="C:nuclear envelope"/>
    <property type="evidence" value="ECO:0007669"/>
    <property type="project" value="UniProtKB-ARBA"/>
</dbReference>
<keyword evidence="9" id="KW-1185">Reference proteome</keyword>
<evidence type="ECO:0000259" key="7">
    <source>
        <dbReference type="PROSITE" id="PS51469"/>
    </source>
</evidence>
<dbReference type="InterPro" id="IPR012919">
    <property type="entry name" value="SUN_dom"/>
</dbReference>
<evidence type="ECO:0000313" key="9">
    <source>
        <dbReference type="Proteomes" id="UP000663193"/>
    </source>
</evidence>
<dbReference type="AlphaFoldDB" id="A0A7U2I0C9"/>
<evidence type="ECO:0000313" key="8">
    <source>
        <dbReference type="EMBL" id="QRC97064.1"/>
    </source>
</evidence>
<evidence type="ECO:0000256" key="4">
    <source>
        <dbReference type="ARBA" id="ARBA00023136"/>
    </source>
</evidence>
<dbReference type="PANTHER" id="PTHR12911:SF8">
    <property type="entry name" value="KLAROID PROTEIN-RELATED"/>
    <property type="match status" value="1"/>
</dbReference>
<evidence type="ECO:0000256" key="3">
    <source>
        <dbReference type="ARBA" id="ARBA00022989"/>
    </source>
</evidence>
<reference evidence="9" key="1">
    <citation type="journal article" date="2021" name="BMC Genomics">
        <title>Chromosome-level genome assembly and manually-curated proteome of model necrotroph Parastagonospora nodorum Sn15 reveals a genome-wide trove of candidate effector homologs, and redundancy of virulence-related functions within an accessory chromosome.</title>
        <authorList>
            <person name="Bertazzoni S."/>
            <person name="Jones D.A.B."/>
            <person name="Phan H.T."/>
            <person name="Tan K.-C."/>
            <person name="Hane J.K."/>
        </authorList>
    </citation>
    <scope>NUCLEOTIDE SEQUENCE [LARGE SCALE GENOMIC DNA]</scope>
    <source>
        <strain evidence="9">SN15 / ATCC MYA-4574 / FGSC 10173)</strain>
    </source>
</reference>
<dbReference type="RefSeq" id="XP_001804241.1">
    <property type="nucleotide sequence ID" value="XM_001804189.1"/>
</dbReference>
<dbReference type="InterPro" id="IPR045119">
    <property type="entry name" value="SUN1-5"/>
</dbReference>
<dbReference type="OrthoDB" id="342281at2759"/>
<dbReference type="GO" id="GO:0016020">
    <property type="term" value="C:membrane"/>
    <property type="evidence" value="ECO:0007669"/>
    <property type="project" value="UniProtKB-SubCell"/>
</dbReference>
<feature type="region of interest" description="Disordered" evidence="5">
    <location>
        <begin position="1"/>
        <end position="64"/>
    </location>
</feature>
<keyword evidence="4 6" id="KW-0472">Membrane</keyword>
<comment type="subcellular location">
    <subcellularLocation>
        <location evidence="1">Membrane</location>
    </subcellularLocation>
</comment>
<organism evidence="8 9">
    <name type="scientific">Phaeosphaeria nodorum (strain SN15 / ATCC MYA-4574 / FGSC 10173)</name>
    <name type="common">Glume blotch fungus</name>
    <name type="synonym">Parastagonospora nodorum</name>
    <dbReference type="NCBI Taxonomy" id="321614"/>
    <lineage>
        <taxon>Eukaryota</taxon>
        <taxon>Fungi</taxon>
        <taxon>Dikarya</taxon>
        <taxon>Ascomycota</taxon>
        <taxon>Pezizomycotina</taxon>
        <taxon>Dothideomycetes</taxon>
        <taxon>Pleosporomycetidae</taxon>
        <taxon>Pleosporales</taxon>
        <taxon>Pleosporineae</taxon>
        <taxon>Phaeosphaeriaceae</taxon>
        <taxon>Parastagonospora</taxon>
    </lineage>
</organism>
<dbReference type="EMBL" id="CP069029">
    <property type="protein sequence ID" value="QRC97064.1"/>
    <property type="molecule type" value="Genomic_DNA"/>
</dbReference>
<dbReference type="Proteomes" id="UP000663193">
    <property type="component" value="Chromosome 7"/>
</dbReference>
<feature type="transmembrane region" description="Helical" evidence="6">
    <location>
        <begin position="301"/>
        <end position="322"/>
    </location>
</feature>
<name>A0A7U2I0C9_PHANO</name>
<dbReference type="Gene3D" id="2.60.120.260">
    <property type="entry name" value="Galactose-binding domain-like"/>
    <property type="match status" value="1"/>
</dbReference>
<dbReference type="PANTHER" id="PTHR12911">
    <property type="entry name" value="SAD1/UNC-84-LIKE PROTEIN-RELATED"/>
    <property type="match status" value="1"/>
</dbReference>
<feature type="region of interest" description="Disordered" evidence="5">
    <location>
        <begin position="219"/>
        <end position="281"/>
    </location>
</feature>
<keyword evidence="2 6" id="KW-0812">Transmembrane</keyword>